<accession>A0ABT4IT97</accession>
<comment type="caution">
    <text evidence="8">The sequence shown here is derived from an EMBL/GenBank/DDBJ whole genome shotgun (WGS) entry which is preliminary data.</text>
</comment>
<sequence>MPIKPLFSHGPLPGYRLFFCVLIASALMFADQRFTRMENVRAQMSVVVAPIQWVVGVPSRLLDWGSLAFSDQQALVDENQRLREQILTLSHRGQQMANLTKENAELRRLLGAAQQRDIPFMTAELLSLDNDPFSHQMVVDRGHRHGAYVGQPVIDATGLVGQVTAVSTYSSRVLLVADASHALPVQVNRNGLRFIVQGTGRYGRVNVLHVPNTADIREGDLLTTSGLAGRFPPGYPVARVTKVAHDPGQPFAQVTAEPTAQLKRSRYFLLLSPPPQKLPDEQYWDDSLRVSVDALRSAHQVANPDDESSSQEVP</sequence>
<protein>
    <recommendedName>
        <fullName evidence="2 5">Cell shape-determining protein MreC</fullName>
    </recommendedName>
    <alternativeName>
        <fullName evidence="4 5">Cell shape protein MreC</fullName>
    </alternativeName>
</protein>
<keyword evidence="9" id="KW-1185">Reference proteome</keyword>
<evidence type="ECO:0000313" key="9">
    <source>
        <dbReference type="Proteomes" id="UP001321125"/>
    </source>
</evidence>
<evidence type="ECO:0000256" key="4">
    <source>
        <dbReference type="ARBA" id="ARBA00032089"/>
    </source>
</evidence>
<evidence type="ECO:0000313" key="8">
    <source>
        <dbReference type="EMBL" id="MCZ0926880.1"/>
    </source>
</evidence>
<dbReference type="Proteomes" id="UP001321125">
    <property type="component" value="Unassembled WGS sequence"/>
</dbReference>
<name>A0ABT4IT97_9GAMM</name>
<dbReference type="PANTHER" id="PTHR34138">
    <property type="entry name" value="CELL SHAPE-DETERMINING PROTEIN MREC"/>
    <property type="match status" value="1"/>
</dbReference>
<evidence type="ECO:0000256" key="6">
    <source>
        <dbReference type="SAM" id="MobiDB-lite"/>
    </source>
</evidence>
<reference evidence="8 9" key="1">
    <citation type="submission" date="2022-02" db="EMBL/GenBank/DDBJ databases">
        <title>Study of halophilic communities from a Mexican lake.</title>
        <authorList>
            <person name="Hernandez-Soto L.M."/>
            <person name="Martinez-Abarca F."/>
            <person name="Ramirez-Saad H.C."/>
            <person name="Aguirre-Garrido J.F."/>
        </authorList>
    </citation>
    <scope>NUCLEOTIDE SEQUENCE [LARGE SCALE GENOMIC DNA]</scope>
    <source>
        <strain evidence="8 9">Hjan13</strain>
    </source>
</reference>
<dbReference type="Gene3D" id="2.40.10.340">
    <property type="entry name" value="Rod shape-determining protein MreC, domain 1"/>
    <property type="match status" value="1"/>
</dbReference>
<dbReference type="PANTHER" id="PTHR34138:SF1">
    <property type="entry name" value="CELL SHAPE-DETERMINING PROTEIN MREC"/>
    <property type="match status" value="1"/>
</dbReference>
<feature type="region of interest" description="Disordered" evidence="6">
    <location>
        <begin position="295"/>
        <end position="314"/>
    </location>
</feature>
<evidence type="ECO:0000256" key="3">
    <source>
        <dbReference type="ARBA" id="ARBA00022960"/>
    </source>
</evidence>
<dbReference type="InterPro" id="IPR007221">
    <property type="entry name" value="MreC"/>
</dbReference>
<proteinExistence type="inferred from homology"/>
<evidence type="ECO:0000256" key="1">
    <source>
        <dbReference type="ARBA" id="ARBA00009369"/>
    </source>
</evidence>
<dbReference type="InterPro" id="IPR042177">
    <property type="entry name" value="Cell/Rod_1"/>
</dbReference>
<dbReference type="NCBIfam" id="TIGR00219">
    <property type="entry name" value="mreC"/>
    <property type="match status" value="1"/>
</dbReference>
<keyword evidence="3 5" id="KW-0133">Cell shape</keyword>
<dbReference type="InterPro" id="IPR055342">
    <property type="entry name" value="MreC_beta-barrel_core"/>
</dbReference>
<dbReference type="PIRSF" id="PIRSF038471">
    <property type="entry name" value="MreC"/>
    <property type="match status" value="1"/>
</dbReference>
<dbReference type="Pfam" id="PF04085">
    <property type="entry name" value="MreC"/>
    <property type="match status" value="1"/>
</dbReference>
<dbReference type="InterPro" id="IPR042175">
    <property type="entry name" value="Cell/Rod_MreC_2"/>
</dbReference>
<dbReference type="RefSeq" id="WP_085917971.1">
    <property type="nucleotide sequence ID" value="NZ_JAKNQT010000001.1"/>
</dbReference>
<comment type="similarity">
    <text evidence="1 5">Belongs to the MreC family.</text>
</comment>
<feature type="compositionally biased region" description="Acidic residues" evidence="6">
    <location>
        <begin position="304"/>
        <end position="314"/>
    </location>
</feature>
<feature type="domain" description="Rod shape-determining protein MreC beta-barrel core" evidence="7">
    <location>
        <begin position="128"/>
        <end position="271"/>
    </location>
</feature>
<evidence type="ECO:0000259" key="7">
    <source>
        <dbReference type="Pfam" id="PF04085"/>
    </source>
</evidence>
<evidence type="ECO:0000256" key="5">
    <source>
        <dbReference type="PIRNR" id="PIRNR038471"/>
    </source>
</evidence>
<evidence type="ECO:0000256" key="2">
    <source>
        <dbReference type="ARBA" id="ARBA00013855"/>
    </source>
</evidence>
<comment type="function">
    <text evidence="5">Involved in formation and maintenance of cell shape.</text>
</comment>
<organism evidence="8 9">
    <name type="scientific">Vreelandella janggokensis</name>
    <dbReference type="NCBI Taxonomy" id="370767"/>
    <lineage>
        <taxon>Bacteria</taxon>
        <taxon>Pseudomonadati</taxon>
        <taxon>Pseudomonadota</taxon>
        <taxon>Gammaproteobacteria</taxon>
        <taxon>Oceanospirillales</taxon>
        <taxon>Halomonadaceae</taxon>
        <taxon>Vreelandella</taxon>
    </lineage>
</organism>
<gene>
    <name evidence="8" type="primary">mreC</name>
    <name evidence="8" type="ORF">L0635_07280</name>
</gene>
<dbReference type="EMBL" id="JAKNQU010000002">
    <property type="protein sequence ID" value="MCZ0926880.1"/>
    <property type="molecule type" value="Genomic_DNA"/>
</dbReference>
<dbReference type="Gene3D" id="2.40.10.350">
    <property type="entry name" value="Rod shape-determining protein MreC, domain 2"/>
    <property type="match status" value="1"/>
</dbReference>